<evidence type="ECO:0000313" key="3">
    <source>
        <dbReference type="EMBL" id="MEX5718271.1"/>
    </source>
</evidence>
<evidence type="ECO:0000256" key="2">
    <source>
        <dbReference type="SAM" id="Phobius"/>
    </source>
</evidence>
<keyword evidence="2" id="KW-1133">Transmembrane helix</keyword>
<dbReference type="Pfam" id="PF19853">
    <property type="entry name" value="DUF6328"/>
    <property type="match status" value="1"/>
</dbReference>
<evidence type="ECO:0000313" key="4">
    <source>
        <dbReference type="Proteomes" id="UP001560045"/>
    </source>
</evidence>
<feature type="transmembrane region" description="Helical" evidence="2">
    <location>
        <begin position="134"/>
        <end position="154"/>
    </location>
</feature>
<feature type="transmembrane region" description="Helical" evidence="2">
    <location>
        <begin position="62"/>
        <end position="81"/>
    </location>
</feature>
<dbReference type="InterPro" id="IPR046291">
    <property type="entry name" value="DUF6328"/>
</dbReference>
<proteinExistence type="predicted"/>
<feature type="region of interest" description="Disordered" evidence="1">
    <location>
        <begin position="1"/>
        <end position="45"/>
    </location>
</feature>
<dbReference type="RefSeq" id="WP_369204950.1">
    <property type="nucleotide sequence ID" value="NZ_JBFNXQ010000017.1"/>
</dbReference>
<comment type="caution">
    <text evidence="3">The sequence shown here is derived from an EMBL/GenBank/DDBJ whole genome shotgun (WGS) entry which is preliminary data.</text>
</comment>
<sequence>MATTGSGQRARRGARPGPAPAPRDGAAADRRDDARHGADGRDETHAERIDRELMELLNELRVALPGVQFLFAFLLIVPFQQATSRATDFQRDVYFVTLIAAVVATALLIAPAAQHRALFRQHDKEDLLRRSNRNAFLGLVVLAIAIVSAVVLVVDFLFALPQALVTGGVVAALLGWLWIGSPAVQRARGARDD</sequence>
<keyword evidence="2" id="KW-0472">Membrane</keyword>
<keyword evidence="4" id="KW-1185">Reference proteome</keyword>
<dbReference type="EMBL" id="JBFNXQ010000017">
    <property type="protein sequence ID" value="MEX5718271.1"/>
    <property type="molecule type" value="Genomic_DNA"/>
</dbReference>
<feature type="transmembrane region" description="Helical" evidence="2">
    <location>
        <begin position="160"/>
        <end position="179"/>
    </location>
</feature>
<feature type="compositionally biased region" description="Basic and acidic residues" evidence="1">
    <location>
        <begin position="26"/>
        <end position="45"/>
    </location>
</feature>
<organism evidence="3 4">
    <name type="scientific">Geodermatophilus maliterrae</name>
    <dbReference type="NCBI Taxonomy" id="3162531"/>
    <lineage>
        <taxon>Bacteria</taxon>
        <taxon>Bacillati</taxon>
        <taxon>Actinomycetota</taxon>
        <taxon>Actinomycetes</taxon>
        <taxon>Geodermatophilales</taxon>
        <taxon>Geodermatophilaceae</taxon>
        <taxon>Geodermatophilus</taxon>
    </lineage>
</organism>
<feature type="transmembrane region" description="Helical" evidence="2">
    <location>
        <begin position="93"/>
        <end position="113"/>
    </location>
</feature>
<gene>
    <name evidence="3" type="ORF">ABQ292_07790</name>
</gene>
<protein>
    <submittedName>
        <fullName evidence="3">DUF6328 family protein</fullName>
    </submittedName>
</protein>
<keyword evidence="2" id="KW-0812">Transmembrane</keyword>
<accession>A0ABV3XCH9</accession>
<reference evidence="3 4" key="1">
    <citation type="submission" date="2024-06" db="EMBL/GenBank/DDBJ databases">
        <title>Draft genome sequence of Geodermatophilus badlandi, a novel member of the Geodermatophilaceae isolated from badland sedimentary rocks in the Red desert, Wyoming, USA.</title>
        <authorList>
            <person name="Ben Tekaya S."/>
            <person name="Nouioui I."/>
            <person name="Flores G.M."/>
            <person name="Shaal M.N."/>
            <person name="Bredoire F."/>
            <person name="Basile F."/>
            <person name="Van Diepen L."/>
            <person name="Ward N.L."/>
        </authorList>
    </citation>
    <scope>NUCLEOTIDE SEQUENCE [LARGE SCALE GENOMIC DNA]</scope>
    <source>
        <strain evidence="3 4">WL48A</strain>
    </source>
</reference>
<dbReference type="Proteomes" id="UP001560045">
    <property type="component" value="Unassembled WGS sequence"/>
</dbReference>
<name>A0ABV3XCH9_9ACTN</name>
<evidence type="ECO:0000256" key="1">
    <source>
        <dbReference type="SAM" id="MobiDB-lite"/>
    </source>
</evidence>